<dbReference type="InterPro" id="IPR029018">
    <property type="entry name" value="Hex-like_dom2"/>
</dbReference>
<dbReference type="PANTHER" id="PTHR22600:SF57">
    <property type="entry name" value="BETA-N-ACETYLHEXOSAMINIDASE"/>
    <property type="match status" value="1"/>
</dbReference>
<name>A0A2C9JFF0_BIOGL</name>
<dbReference type="InterPro" id="IPR015883">
    <property type="entry name" value="Glyco_hydro_20_cat"/>
</dbReference>
<dbReference type="AlphaFoldDB" id="A0A2C9JFF0"/>
<dbReference type="VEuPathDB" id="VectorBase:BGLB001762"/>
<sequence>MTIPELEDLLQISKRVGKQCFNAGSCLVSQLGRKGKTRVSLFIGVFQSLSLVFCFSFSVYIIVKWRHSDSNTHNRNAALSFDTDLDFSRKALTQRDLDYFAKNIQLNFTVLENSFFKKKLFEAEILLTNKGVKPFPPYGWEIIFSQPALVEPNSYPYPGGVEKPNYGVRFHFLMGNVYKMSPLKGFGTIRPGKSKFIRYISEHSNVAVTDVHPNWYFVSPDLEPRVIENTRGDSLDFVAPYKTPAMWKRNTNTEDPDFDIMNPFSAAKRYRVHKVEDLGAAQHLVIPTPLSIQTYNKQSAVNVLTNSWVIFAAPRLANEGKFLSDIWGMTMVLKAQDSHYIQFLEEKVELSLSGRALPIEENYELRVTPTNNIITIKASHPAGAFYAIQTLLSLIDKDGSIPETVISDGPRYKYRGVLIDVARNFHSKEKIFRYLDVMAMYKLNKLHFHLTDDEGWRLAIPGLEELTEIGASRCHDPTETKCLLPFLGSGPFSGPPGTGFYTVEDYRDILRYAAARHVEVIPEIDLPGHSHAAIKSMLARFKKMEMLNVTEATRYLLNDLQDQSDYLSVQSFADDAMNPCLRSTYTFISRVINALYAMHRDISPLRMFHFGGDEVPAGTWQKSPVCERLKLSGVTTDLKTYMVTQIANMTSLYNLDLAAWEDGITSEGKPMKRDNFPNKNIYVYAWNNVWEWGTHKHAYEFANSGYKVILTPATNLYFDHPYEPDPNESGLYWATRYSDTKKVFVTLPENLYMNADTYRSGREINICEGGNTEEDCPRLEKPDNIEGIQGSLFGELLRSQAITDYMLLPKMLALAERAWHEAYWEKETDKVKLQEGMNEDWTKFANTLGHKELARLDRLGYKYRIPPPGAIVDGKVLKTTVEFPGLGVEFSDNGGETWRWVISGETEVENGKNLILRTRSPFGTRYSRQITLFEDYNQASPSSLASLMYVAMGVNFTLLANFLNGVY</sequence>
<dbReference type="Proteomes" id="UP000076420">
    <property type="component" value="Unassembled WGS sequence"/>
</dbReference>
<evidence type="ECO:0000256" key="6">
    <source>
        <dbReference type="ARBA" id="ARBA00030512"/>
    </source>
</evidence>
<evidence type="ECO:0000313" key="11">
    <source>
        <dbReference type="EnsemblMetazoa" id="BGLB001762-PB"/>
    </source>
</evidence>
<dbReference type="SMART" id="SM01081">
    <property type="entry name" value="CHB_HEX"/>
    <property type="match status" value="1"/>
</dbReference>
<dbReference type="SUPFAM" id="SSF51445">
    <property type="entry name" value="(Trans)glycosidases"/>
    <property type="match status" value="1"/>
</dbReference>
<dbReference type="Pfam" id="PF03173">
    <property type="entry name" value="CHB_HEX"/>
    <property type="match status" value="1"/>
</dbReference>
<evidence type="ECO:0000256" key="2">
    <source>
        <dbReference type="ARBA" id="ARBA00006285"/>
    </source>
</evidence>
<evidence type="ECO:0000256" key="8">
    <source>
        <dbReference type="PIRSR" id="PIRSR625705-1"/>
    </source>
</evidence>
<gene>
    <name evidence="11" type="primary">106055840</name>
</gene>
<dbReference type="PANTHER" id="PTHR22600">
    <property type="entry name" value="BETA-HEXOSAMINIDASE"/>
    <property type="match status" value="1"/>
</dbReference>
<dbReference type="InterPro" id="IPR004867">
    <property type="entry name" value="CHB_C_dom"/>
</dbReference>
<dbReference type="Pfam" id="PF02838">
    <property type="entry name" value="Glyco_hydro_20b"/>
    <property type="match status" value="1"/>
</dbReference>
<dbReference type="PRINTS" id="PR00738">
    <property type="entry name" value="GLHYDRLASE20"/>
</dbReference>
<dbReference type="InterPro" id="IPR012291">
    <property type="entry name" value="CBM2_carb-bd_dom_sf"/>
</dbReference>
<evidence type="ECO:0000256" key="7">
    <source>
        <dbReference type="ARBA" id="ARBA00033000"/>
    </source>
</evidence>
<dbReference type="EC" id="3.2.1.52" evidence="3"/>
<dbReference type="GO" id="GO:0030203">
    <property type="term" value="P:glycosaminoglycan metabolic process"/>
    <property type="evidence" value="ECO:0007669"/>
    <property type="project" value="TreeGrafter"/>
</dbReference>
<dbReference type="Pfam" id="PF00728">
    <property type="entry name" value="Glyco_hydro_20"/>
    <property type="match status" value="1"/>
</dbReference>
<dbReference type="Gene3D" id="2.60.40.290">
    <property type="match status" value="1"/>
</dbReference>
<keyword evidence="9" id="KW-0472">Membrane</keyword>
<dbReference type="Gene3D" id="3.20.20.80">
    <property type="entry name" value="Glycosidases"/>
    <property type="match status" value="1"/>
</dbReference>
<organism evidence="11 12">
    <name type="scientific">Biomphalaria glabrata</name>
    <name type="common">Bloodfluke planorb</name>
    <name type="synonym">Freshwater snail</name>
    <dbReference type="NCBI Taxonomy" id="6526"/>
    <lineage>
        <taxon>Eukaryota</taxon>
        <taxon>Metazoa</taxon>
        <taxon>Spiralia</taxon>
        <taxon>Lophotrochozoa</taxon>
        <taxon>Mollusca</taxon>
        <taxon>Gastropoda</taxon>
        <taxon>Heterobranchia</taxon>
        <taxon>Euthyneura</taxon>
        <taxon>Panpulmonata</taxon>
        <taxon>Hygrophila</taxon>
        <taxon>Lymnaeoidea</taxon>
        <taxon>Planorbidae</taxon>
        <taxon>Biomphalaria</taxon>
    </lineage>
</organism>
<dbReference type="InterPro" id="IPR025705">
    <property type="entry name" value="Beta_hexosaminidase_sua/sub"/>
</dbReference>
<comment type="similarity">
    <text evidence="2">Belongs to the glycosyl hydrolase 20 family.</text>
</comment>
<dbReference type="SUPFAM" id="SSF49384">
    <property type="entry name" value="Carbohydrate-binding domain"/>
    <property type="match status" value="1"/>
</dbReference>
<dbReference type="SUPFAM" id="SSF55545">
    <property type="entry name" value="beta-N-acetylhexosaminidase-like domain"/>
    <property type="match status" value="1"/>
</dbReference>
<dbReference type="OrthoDB" id="428480at2759"/>
<feature type="domain" description="Chitobiase/beta-hexosaminidases N-terminal" evidence="10">
    <location>
        <begin position="102"/>
        <end position="268"/>
    </location>
</feature>
<dbReference type="InterPro" id="IPR004866">
    <property type="entry name" value="CHB/HEX_N_dom"/>
</dbReference>
<reference evidence="11" key="1">
    <citation type="submission" date="2020-05" db="UniProtKB">
        <authorList>
            <consortium name="EnsemblMetazoa"/>
        </authorList>
    </citation>
    <scope>IDENTIFICATION</scope>
    <source>
        <strain evidence="11">BB02</strain>
    </source>
</reference>
<comment type="catalytic activity">
    <reaction evidence="1">
        <text>Hydrolysis of terminal non-reducing N-acetyl-D-hexosamine residues in N-acetyl-beta-D-hexosaminides.</text>
        <dbReference type="EC" id="3.2.1.52"/>
    </reaction>
</comment>
<feature type="transmembrane region" description="Helical" evidence="9">
    <location>
        <begin position="39"/>
        <end position="63"/>
    </location>
</feature>
<dbReference type="GO" id="GO:0004563">
    <property type="term" value="F:beta-N-acetylhexosaminidase activity"/>
    <property type="evidence" value="ECO:0007669"/>
    <property type="project" value="UniProtKB-EC"/>
</dbReference>
<evidence type="ECO:0000256" key="4">
    <source>
        <dbReference type="ARBA" id="ARBA00022801"/>
    </source>
</evidence>
<protein>
    <recommendedName>
        <fullName evidence="3">beta-N-acetylhexosaminidase</fullName>
        <ecNumber evidence="3">3.2.1.52</ecNumber>
    </recommendedName>
    <alternativeName>
        <fullName evidence="6">Beta-N-acetylhexosaminidase</fullName>
    </alternativeName>
    <alternativeName>
        <fullName evidence="7">N-acetyl-beta-glucosaminidase</fullName>
    </alternativeName>
</protein>
<dbReference type="VEuPathDB" id="VectorBase:BGLAX_045303"/>
<dbReference type="InterPro" id="IPR015882">
    <property type="entry name" value="HEX_bac_N"/>
</dbReference>
<proteinExistence type="inferred from homology"/>
<dbReference type="GO" id="GO:0030247">
    <property type="term" value="F:polysaccharide binding"/>
    <property type="evidence" value="ECO:0007669"/>
    <property type="project" value="InterPro"/>
</dbReference>
<dbReference type="GO" id="GO:0016020">
    <property type="term" value="C:membrane"/>
    <property type="evidence" value="ECO:0007669"/>
    <property type="project" value="TreeGrafter"/>
</dbReference>
<dbReference type="InterPro" id="IPR014756">
    <property type="entry name" value="Ig_E-set"/>
</dbReference>
<dbReference type="STRING" id="6526.A0A2C9JFF0"/>
<dbReference type="Pfam" id="PF03174">
    <property type="entry name" value="CHB_HEX_C"/>
    <property type="match status" value="1"/>
</dbReference>
<dbReference type="SUPFAM" id="SSF81296">
    <property type="entry name" value="E set domains"/>
    <property type="match status" value="1"/>
</dbReference>
<keyword evidence="5" id="KW-0326">Glycosidase</keyword>
<dbReference type="InterPro" id="IPR013783">
    <property type="entry name" value="Ig-like_fold"/>
</dbReference>
<evidence type="ECO:0000259" key="10">
    <source>
        <dbReference type="SMART" id="SM01081"/>
    </source>
</evidence>
<dbReference type="Gene3D" id="2.60.40.10">
    <property type="entry name" value="Immunoglobulins"/>
    <property type="match status" value="1"/>
</dbReference>
<evidence type="ECO:0000256" key="1">
    <source>
        <dbReference type="ARBA" id="ARBA00001231"/>
    </source>
</evidence>
<dbReference type="InterPro" id="IPR008965">
    <property type="entry name" value="CBM2/CBM3_carb-bd_dom_sf"/>
</dbReference>
<feature type="active site" description="Proton donor" evidence="8">
    <location>
        <position position="614"/>
    </location>
</feature>
<evidence type="ECO:0000256" key="3">
    <source>
        <dbReference type="ARBA" id="ARBA00012663"/>
    </source>
</evidence>
<evidence type="ECO:0000313" key="12">
    <source>
        <dbReference type="Proteomes" id="UP000076420"/>
    </source>
</evidence>
<accession>A0A2C9JFF0</accession>
<evidence type="ECO:0000256" key="5">
    <source>
        <dbReference type="ARBA" id="ARBA00023295"/>
    </source>
</evidence>
<dbReference type="Gene3D" id="3.30.379.10">
    <property type="entry name" value="Chitobiase/beta-hexosaminidase domain 2-like"/>
    <property type="match status" value="1"/>
</dbReference>
<evidence type="ECO:0000256" key="9">
    <source>
        <dbReference type="SAM" id="Phobius"/>
    </source>
</evidence>
<keyword evidence="4" id="KW-0378">Hydrolase</keyword>
<dbReference type="KEGG" id="bgt:106055840"/>
<dbReference type="GO" id="GO:0005975">
    <property type="term" value="P:carbohydrate metabolic process"/>
    <property type="evidence" value="ECO:0007669"/>
    <property type="project" value="InterPro"/>
</dbReference>
<keyword evidence="9" id="KW-1133">Transmembrane helix</keyword>
<keyword evidence="9" id="KW-0812">Transmembrane</keyword>
<dbReference type="EnsemblMetazoa" id="BGLB001762-RB">
    <property type="protein sequence ID" value="BGLB001762-PB"/>
    <property type="gene ID" value="BGLB001762"/>
</dbReference>
<dbReference type="InterPro" id="IPR017853">
    <property type="entry name" value="GH"/>
</dbReference>